<proteinExistence type="predicted"/>
<keyword evidence="2" id="KW-0723">Serine/threonine-protein kinase</keyword>
<protein>
    <recommendedName>
        <fullName evidence="1">non-specific serine/threonine protein kinase</fullName>
        <ecNumber evidence="1">2.7.11.1</ecNumber>
    </recommendedName>
</protein>
<evidence type="ECO:0000313" key="11">
    <source>
        <dbReference type="Proteomes" id="UP000011885"/>
    </source>
</evidence>
<dbReference type="Proteomes" id="UP000011885">
    <property type="component" value="Unassembled WGS sequence"/>
</dbReference>
<dbReference type="SUPFAM" id="SSF53822">
    <property type="entry name" value="Periplasmic binding protein-like I"/>
    <property type="match status" value="1"/>
</dbReference>
<dbReference type="SUPFAM" id="SSF56112">
    <property type="entry name" value="Protein kinase-like (PK-like)"/>
    <property type="match status" value="1"/>
</dbReference>
<dbReference type="PATRIC" id="fig|1263870.3.peg.6336"/>
<keyword evidence="6 7" id="KW-0067">ATP-binding</keyword>
<dbReference type="CDD" id="cd06355">
    <property type="entry name" value="PBP1_FmdD-like"/>
    <property type="match status" value="1"/>
</dbReference>
<dbReference type="Gene3D" id="3.30.200.20">
    <property type="entry name" value="Phosphorylase Kinase, domain 1"/>
    <property type="match status" value="1"/>
</dbReference>
<keyword evidence="5" id="KW-0418">Kinase</keyword>
<dbReference type="Pfam" id="PF13433">
    <property type="entry name" value="Peripla_BP_5"/>
    <property type="match status" value="1"/>
</dbReference>
<dbReference type="InterPro" id="IPR017441">
    <property type="entry name" value="Protein_kinase_ATP_BS"/>
</dbReference>
<gene>
    <name evidence="10" type="ORF">RSSM_05980</name>
</gene>
<organism evidence="10 11">
    <name type="scientific">Rhodopirellula sallentina SM41</name>
    <dbReference type="NCBI Taxonomy" id="1263870"/>
    <lineage>
        <taxon>Bacteria</taxon>
        <taxon>Pseudomonadati</taxon>
        <taxon>Planctomycetota</taxon>
        <taxon>Planctomycetia</taxon>
        <taxon>Pirellulales</taxon>
        <taxon>Pirellulaceae</taxon>
        <taxon>Rhodopirellula</taxon>
    </lineage>
</organism>
<dbReference type="PROSITE" id="PS00107">
    <property type="entry name" value="PROTEIN_KINASE_ATP"/>
    <property type="match status" value="1"/>
</dbReference>
<dbReference type="FunFam" id="1.10.510.10:FF:000021">
    <property type="entry name" value="Serine/threonine protein kinase"/>
    <property type="match status" value="1"/>
</dbReference>
<accession>M5TU54</accession>
<keyword evidence="4 7" id="KW-0547">Nucleotide-binding</keyword>
<dbReference type="InterPro" id="IPR000719">
    <property type="entry name" value="Prot_kinase_dom"/>
</dbReference>
<dbReference type="OrthoDB" id="6111975at2"/>
<dbReference type="PANTHER" id="PTHR47628:SF1">
    <property type="entry name" value="ALIPHATIC AMIDASE EXPRESSION-REGULATING PROTEIN"/>
    <property type="match status" value="1"/>
</dbReference>
<evidence type="ECO:0000256" key="8">
    <source>
        <dbReference type="SAM" id="MobiDB-lite"/>
    </source>
</evidence>
<dbReference type="AlphaFoldDB" id="M5TU54"/>
<dbReference type="InterPro" id="IPR028082">
    <property type="entry name" value="Peripla_BP_I"/>
</dbReference>
<evidence type="ECO:0000259" key="9">
    <source>
        <dbReference type="PROSITE" id="PS50011"/>
    </source>
</evidence>
<evidence type="ECO:0000256" key="7">
    <source>
        <dbReference type="PROSITE-ProRule" id="PRU10141"/>
    </source>
</evidence>
<dbReference type="RefSeq" id="WP_008687287.1">
    <property type="nucleotide sequence ID" value="NZ_ANOH01000416.1"/>
</dbReference>
<dbReference type="Pfam" id="PF00069">
    <property type="entry name" value="Pkinase"/>
    <property type="match status" value="1"/>
</dbReference>
<feature type="binding site" evidence="7">
    <location>
        <position position="112"/>
    </location>
    <ligand>
        <name>ATP</name>
        <dbReference type="ChEBI" id="CHEBI:30616"/>
    </ligand>
</feature>
<evidence type="ECO:0000256" key="6">
    <source>
        <dbReference type="ARBA" id="ARBA00022840"/>
    </source>
</evidence>
<dbReference type="Gene3D" id="1.10.510.10">
    <property type="entry name" value="Transferase(Phosphotransferase) domain 1"/>
    <property type="match status" value="1"/>
</dbReference>
<evidence type="ECO:0000256" key="1">
    <source>
        <dbReference type="ARBA" id="ARBA00012513"/>
    </source>
</evidence>
<feature type="domain" description="Protein kinase" evidence="9">
    <location>
        <begin position="83"/>
        <end position="350"/>
    </location>
</feature>
<dbReference type="PROSITE" id="PS50011">
    <property type="entry name" value="PROTEIN_KINASE_DOM"/>
    <property type="match status" value="1"/>
</dbReference>
<dbReference type="Gene3D" id="3.40.50.2300">
    <property type="match status" value="2"/>
</dbReference>
<reference evidence="10 11" key="1">
    <citation type="journal article" date="2013" name="Mar. Genomics">
        <title>Expression of sulfatases in Rhodopirellula baltica and the diversity of sulfatases in the genus Rhodopirellula.</title>
        <authorList>
            <person name="Wegner C.E."/>
            <person name="Richter-Heitmann T."/>
            <person name="Klindworth A."/>
            <person name="Klockow C."/>
            <person name="Richter M."/>
            <person name="Achstetter T."/>
            <person name="Glockner F.O."/>
            <person name="Harder J."/>
        </authorList>
    </citation>
    <scope>NUCLEOTIDE SEQUENCE [LARGE SCALE GENOMIC DNA]</scope>
    <source>
        <strain evidence="10 11">SM41</strain>
    </source>
</reference>
<evidence type="ECO:0000256" key="3">
    <source>
        <dbReference type="ARBA" id="ARBA00022679"/>
    </source>
</evidence>
<dbReference type="PANTHER" id="PTHR47628">
    <property type="match status" value="1"/>
</dbReference>
<evidence type="ECO:0000256" key="2">
    <source>
        <dbReference type="ARBA" id="ARBA00022527"/>
    </source>
</evidence>
<dbReference type="EC" id="2.7.11.1" evidence="1"/>
<dbReference type="InterPro" id="IPR017777">
    <property type="entry name" value="ABC_urea-bd_UrtA"/>
</dbReference>
<dbReference type="GO" id="GO:0004674">
    <property type="term" value="F:protein serine/threonine kinase activity"/>
    <property type="evidence" value="ECO:0007669"/>
    <property type="project" value="UniProtKB-KW"/>
</dbReference>
<dbReference type="GO" id="GO:0005524">
    <property type="term" value="F:ATP binding"/>
    <property type="evidence" value="ECO:0007669"/>
    <property type="project" value="UniProtKB-UniRule"/>
</dbReference>
<keyword evidence="11" id="KW-1185">Reference proteome</keyword>
<dbReference type="EMBL" id="ANOH01000416">
    <property type="protein sequence ID" value="EMI52594.1"/>
    <property type="molecule type" value="Genomic_DNA"/>
</dbReference>
<evidence type="ECO:0000256" key="4">
    <source>
        <dbReference type="ARBA" id="ARBA00022741"/>
    </source>
</evidence>
<feature type="region of interest" description="Disordered" evidence="8">
    <location>
        <begin position="1"/>
        <end position="71"/>
    </location>
</feature>
<evidence type="ECO:0000313" key="10">
    <source>
        <dbReference type="EMBL" id="EMI52594.1"/>
    </source>
</evidence>
<keyword evidence="3" id="KW-0808">Transferase</keyword>
<dbReference type="InterPro" id="IPR011009">
    <property type="entry name" value="Kinase-like_dom_sf"/>
</dbReference>
<comment type="caution">
    <text evidence="10">The sequence shown here is derived from an EMBL/GenBank/DDBJ whole genome shotgun (WGS) entry which is preliminary data.</text>
</comment>
<sequence length="801" mass="87353">MTDNDHHPLPPTEDGETSHQKPGSQNQKTLNPKTQNPERQNPETTSSDIDETKTLAATPGDTAPLSSEPLQAEDWVGKSIGKYQITGIVGRGGMGVVLRGHDPTLDRDVAIKVLPEKMSDNEVALSRFQSEARAAGKLSHANVAAIHEIGEHGSLHFLVMELLTGGSVSEEVQQHGACSLLEATRILIDACQGVAAAHAQGLVHRDIKPANLVRSADGSVKLTDFGLAKLTTSPDDLHLTRTGTVIGTPYFMSPEQCQGKTVDARTDIYALGATYFCLLTGRQPYDESDSVVQVMFAHCNDPIPDPRSFNSSVPPACSTIIANAMAKDPDHRYQSADAMRDDLQSVHAALSGTIPIELPSGSNLPRLNTKSGNSLPRRQILIAASIALISLVSLGYFGLGFFSSTPSVAVPTGEPIKVGVLQSLSGTMSVSGTSLVDSILLAISEINEAGGLMGRPVEAVVADGRSKSSVYAEEAERLIVDENVCTVFGCWTSYSRKTVRPLFERHDHLLVYPVQYEGMEISPNIIYLGAAPNQQIIPAVRWVTESLGKKKIFLIGSDYVFPRTANEIIKDQLTEYDAQVVGETYVPLGGSRFDSVIDQIKNSQPEIILNTLNGESNVAFFRDLRDAGIDQATVPCLSFSIGEQELRSLDLADVEGDYAASTYFQSLDNEINQNFVARFKSNHPHRVISDPMQDAYIGVHLWAQAVRDAESTEPKQIRRAMLGQRIAAPEGNIRIDPETQHCFKTPRVGQIQHDGQFRIVWTADTPIRPEPFPSTRTAEDWKVFLHDLYIGWGNSWVSRSK</sequence>
<feature type="compositionally biased region" description="Polar residues" evidence="8">
    <location>
        <begin position="20"/>
        <end position="47"/>
    </location>
</feature>
<name>M5TU54_9BACT</name>
<evidence type="ECO:0000256" key="5">
    <source>
        <dbReference type="ARBA" id="ARBA00022777"/>
    </source>
</evidence>
<dbReference type="CDD" id="cd14014">
    <property type="entry name" value="STKc_PknB_like"/>
    <property type="match status" value="1"/>
</dbReference>
<dbReference type="SMART" id="SM00220">
    <property type="entry name" value="S_TKc"/>
    <property type="match status" value="1"/>
</dbReference>